<evidence type="ECO:0000256" key="5">
    <source>
        <dbReference type="ARBA" id="ARBA00022692"/>
    </source>
</evidence>
<keyword evidence="4" id="KW-1003">Cell membrane</keyword>
<comment type="similarity">
    <text evidence="2">Belongs to the CorA metal ion transporter (MIT) (TC 1.A.35) family.</text>
</comment>
<evidence type="ECO:0000256" key="9">
    <source>
        <dbReference type="ARBA" id="ARBA00023136"/>
    </source>
</evidence>
<dbReference type="PATRIC" id="fig|106592.7.peg.1203"/>
<dbReference type="InterPro" id="IPR045863">
    <property type="entry name" value="CorA_TM1_TM2"/>
</dbReference>
<comment type="catalytic activity">
    <reaction evidence="10">
        <text>Mg(2+)(in) = Mg(2+)(out)</text>
        <dbReference type="Rhea" id="RHEA:29827"/>
        <dbReference type="ChEBI" id="CHEBI:18420"/>
    </reaction>
</comment>
<evidence type="ECO:0000256" key="2">
    <source>
        <dbReference type="ARBA" id="ARBA00009765"/>
    </source>
</evidence>
<evidence type="ECO:0000313" key="13">
    <source>
        <dbReference type="EMBL" id="KOF17749.1"/>
    </source>
</evidence>
<dbReference type="FunFam" id="1.20.58.340:FF:000004">
    <property type="entry name" value="Magnesium transport protein CorA"/>
    <property type="match status" value="1"/>
</dbReference>
<keyword evidence="3" id="KW-0813">Transport</keyword>
<dbReference type="PANTHER" id="PTHR46494">
    <property type="entry name" value="CORA FAMILY METAL ION TRANSPORTER (EUROFUNG)"/>
    <property type="match status" value="1"/>
</dbReference>
<dbReference type="InterPro" id="IPR002523">
    <property type="entry name" value="MgTranspt_CorA/ZnTranspt_ZntB"/>
</dbReference>
<dbReference type="CDD" id="cd12830">
    <property type="entry name" value="MtCorA-like"/>
    <property type="match status" value="1"/>
</dbReference>
<dbReference type="Pfam" id="PF01544">
    <property type="entry name" value="CorA"/>
    <property type="match status" value="1"/>
</dbReference>
<dbReference type="AlphaFoldDB" id="A0A0L8BTB0"/>
<evidence type="ECO:0000256" key="8">
    <source>
        <dbReference type="ARBA" id="ARBA00023065"/>
    </source>
</evidence>
<evidence type="ECO:0000256" key="11">
    <source>
        <dbReference type="ARBA" id="ARBA00045497"/>
    </source>
</evidence>
<name>A0A0L8BTB0_ENSAD</name>
<sequence>MTVVASYLYRAGKRAVEVPLTAEPFHAQEGEFVWIGVSDPTPDEMTSLQEMFGLHALAVEDALNGMQVPKVDIYGDQLFVVIKTAHLEGEKIAYGETCMFVGKHHLISVRHGSARSHKELRQQLEQSPQLLEHGPDYVLHGIIDFVVDGYLPMVETLEDKILELEKHVLMSLLQPEQIRRVFRMRRHVIRFQRVLGPMGEVVGKLSHLDLPCIDDNAKPFFKDVHDHIRRVEGLVSGLREIMTSVFEASNLLEQQRQGTITRQLAAWAAILAVPTAIAGIYGMNFEHMPELGTRYGYFAVLGVIATLCGILYWRFKKSGWL</sequence>
<dbReference type="Gene3D" id="1.20.58.340">
    <property type="entry name" value="Magnesium transport protein CorA, transmembrane region"/>
    <property type="match status" value="2"/>
</dbReference>
<dbReference type="OrthoDB" id="9803416at2"/>
<feature type="transmembrane region" description="Helical" evidence="12">
    <location>
        <begin position="264"/>
        <end position="283"/>
    </location>
</feature>
<protein>
    <submittedName>
        <fullName evidence="13">Magnesium transporter</fullName>
    </submittedName>
</protein>
<evidence type="ECO:0000256" key="7">
    <source>
        <dbReference type="ARBA" id="ARBA00022989"/>
    </source>
</evidence>
<keyword evidence="5 12" id="KW-0812">Transmembrane</keyword>
<dbReference type="EMBL" id="LGAP01000010">
    <property type="protein sequence ID" value="KOF17749.1"/>
    <property type="molecule type" value="Genomic_DNA"/>
</dbReference>
<comment type="caution">
    <text evidence="13">The sequence shown here is derived from an EMBL/GenBank/DDBJ whole genome shotgun (WGS) entry which is preliminary data.</text>
</comment>
<evidence type="ECO:0000313" key="14">
    <source>
        <dbReference type="Proteomes" id="UP000037425"/>
    </source>
</evidence>
<dbReference type="GO" id="GO:0050897">
    <property type="term" value="F:cobalt ion binding"/>
    <property type="evidence" value="ECO:0007669"/>
    <property type="project" value="TreeGrafter"/>
</dbReference>
<comment type="subcellular location">
    <subcellularLocation>
        <location evidence="1">Cell membrane</location>
        <topology evidence="1">Multi-pass membrane protein</topology>
    </subcellularLocation>
</comment>
<evidence type="ECO:0000256" key="1">
    <source>
        <dbReference type="ARBA" id="ARBA00004651"/>
    </source>
</evidence>
<keyword evidence="8" id="KW-0406">Ion transport</keyword>
<proteinExistence type="inferred from homology"/>
<keyword evidence="6" id="KW-0460">Magnesium</keyword>
<gene>
    <name evidence="13" type="ORF">AC244_17160</name>
</gene>
<evidence type="ECO:0000256" key="6">
    <source>
        <dbReference type="ARBA" id="ARBA00022842"/>
    </source>
</evidence>
<dbReference type="Proteomes" id="UP000037425">
    <property type="component" value="Unassembled WGS sequence"/>
</dbReference>
<accession>A0A0L8BTB0</accession>
<comment type="function">
    <text evidence="11">Mediates influx of magnesium ions. Alternates between open and closed states. Activated by low cytoplasmic Mg(2+) levels. Inactive when cytoplasmic Mg(2+) levels are high.</text>
</comment>
<evidence type="ECO:0000256" key="3">
    <source>
        <dbReference type="ARBA" id="ARBA00022448"/>
    </source>
</evidence>
<dbReference type="SUPFAM" id="SSF144083">
    <property type="entry name" value="Magnesium transport protein CorA, transmembrane region"/>
    <property type="match status" value="1"/>
</dbReference>
<keyword evidence="7 12" id="KW-1133">Transmembrane helix</keyword>
<dbReference type="GO" id="GO:0015087">
    <property type="term" value="F:cobalt ion transmembrane transporter activity"/>
    <property type="evidence" value="ECO:0007669"/>
    <property type="project" value="TreeGrafter"/>
</dbReference>
<evidence type="ECO:0000256" key="4">
    <source>
        <dbReference type="ARBA" id="ARBA00022475"/>
    </source>
</evidence>
<dbReference type="GO" id="GO:0005886">
    <property type="term" value="C:plasma membrane"/>
    <property type="evidence" value="ECO:0007669"/>
    <property type="project" value="UniProtKB-SubCell"/>
</dbReference>
<feature type="transmembrane region" description="Helical" evidence="12">
    <location>
        <begin position="295"/>
        <end position="315"/>
    </location>
</feature>
<dbReference type="RefSeq" id="WP_053250027.1">
    <property type="nucleotide sequence ID" value="NZ_LGAP01000010.1"/>
</dbReference>
<dbReference type="InterPro" id="IPR045861">
    <property type="entry name" value="CorA_cytoplasmic_dom"/>
</dbReference>
<dbReference type="GO" id="GO:0015095">
    <property type="term" value="F:magnesium ion transmembrane transporter activity"/>
    <property type="evidence" value="ECO:0007669"/>
    <property type="project" value="TreeGrafter"/>
</dbReference>
<keyword evidence="9 12" id="KW-0472">Membrane</keyword>
<evidence type="ECO:0000256" key="10">
    <source>
        <dbReference type="ARBA" id="ARBA00034269"/>
    </source>
</evidence>
<dbReference type="SUPFAM" id="SSF143865">
    <property type="entry name" value="CorA soluble domain-like"/>
    <property type="match status" value="1"/>
</dbReference>
<organism evidence="13 14">
    <name type="scientific">Ensifer adhaerens</name>
    <name type="common">Sinorhizobium morelense</name>
    <dbReference type="NCBI Taxonomy" id="106592"/>
    <lineage>
        <taxon>Bacteria</taxon>
        <taxon>Pseudomonadati</taxon>
        <taxon>Pseudomonadota</taxon>
        <taxon>Alphaproteobacteria</taxon>
        <taxon>Hyphomicrobiales</taxon>
        <taxon>Rhizobiaceae</taxon>
        <taxon>Sinorhizobium/Ensifer group</taxon>
        <taxon>Ensifer</taxon>
    </lineage>
</organism>
<dbReference type="Gene3D" id="3.30.460.20">
    <property type="entry name" value="CorA soluble domain-like"/>
    <property type="match status" value="1"/>
</dbReference>
<evidence type="ECO:0000256" key="12">
    <source>
        <dbReference type="SAM" id="Phobius"/>
    </source>
</evidence>
<reference evidence="14" key="1">
    <citation type="submission" date="2015-07" db="EMBL/GenBank/DDBJ databases">
        <title>Whole genome sequence of an Ensifer adhaerens strain isolated from a cave pool in the Wind Cave National Park.</title>
        <authorList>
            <person name="Eng W.W.H."/>
            <person name="Gan H.M."/>
            <person name="Barton H.A."/>
            <person name="Savka M.A."/>
        </authorList>
    </citation>
    <scope>NUCLEOTIDE SEQUENCE [LARGE SCALE GENOMIC DNA]</scope>
    <source>
        <strain evidence="14">SD006</strain>
    </source>
</reference>
<dbReference type="GO" id="GO:0000287">
    <property type="term" value="F:magnesium ion binding"/>
    <property type="evidence" value="ECO:0007669"/>
    <property type="project" value="TreeGrafter"/>
</dbReference>
<dbReference type="PANTHER" id="PTHR46494:SF1">
    <property type="entry name" value="CORA FAMILY METAL ION TRANSPORTER (EUROFUNG)"/>
    <property type="match status" value="1"/>
</dbReference>